<sequence length="19" mass="2345">MVKFSLMTIRNLIFSFRKI</sequence>
<reference evidence="1" key="1">
    <citation type="submission" date="2018-02" db="EMBL/GenBank/DDBJ databases">
        <title>Rhizophora mucronata_Transcriptome.</title>
        <authorList>
            <person name="Meera S.P."/>
            <person name="Sreeshan A."/>
            <person name="Augustine A."/>
        </authorList>
    </citation>
    <scope>NUCLEOTIDE SEQUENCE</scope>
    <source>
        <tissue evidence="1">Leaf</tissue>
    </source>
</reference>
<evidence type="ECO:0000313" key="1">
    <source>
        <dbReference type="EMBL" id="MBX69565.1"/>
    </source>
</evidence>
<dbReference type="AlphaFoldDB" id="A0A2P2QRK7"/>
<dbReference type="EMBL" id="GGEC01089081">
    <property type="protein sequence ID" value="MBX69565.1"/>
    <property type="molecule type" value="Transcribed_RNA"/>
</dbReference>
<protein>
    <submittedName>
        <fullName evidence="1">Uncharacterized protein</fullName>
    </submittedName>
</protein>
<accession>A0A2P2QRK7</accession>
<name>A0A2P2QRK7_RHIMU</name>
<organism evidence="1">
    <name type="scientific">Rhizophora mucronata</name>
    <name type="common">Asiatic mangrove</name>
    <dbReference type="NCBI Taxonomy" id="61149"/>
    <lineage>
        <taxon>Eukaryota</taxon>
        <taxon>Viridiplantae</taxon>
        <taxon>Streptophyta</taxon>
        <taxon>Embryophyta</taxon>
        <taxon>Tracheophyta</taxon>
        <taxon>Spermatophyta</taxon>
        <taxon>Magnoliopsida</taxon>
        <taxon>eudicotyledons</taxon>
        <taxon>Gunneridae</taxon>
        <taxon>Pentapetalae</taxon>
        <taxon>rosids</taxon>
        <taxon>fabids</taxon>
        <taxon>Malpighiales</taxon>
        <taxon>Rhizophoraceae</taxon>
        <taxon>Rhizophora</taxon>
    </lineage>
</organism>
<proteinExistence type="predicted"/>